<feature type="non-terminal residue" evidence="1">
    <location>
        <position position="1"/>
    </location>
</feature>
<name>A0A564YMX3_HYMDI</name>
<sequence>SDYAGLLNALLYLVVDSQSEGLEVISLKSTITTMLIGILRNIFSTHGLPDTIIIDNSTSSLRSSFKTHTGLKYP</sequence>
<dbReference type="Proteomes" id="UP000321570">
    <property type="component" value="Unassembled WGS sequence"/>
</dbReference>
<dbReference type="Gene3D" id="3.30.420.10">
    <property type="entry name" value="Ribonuclease H-like superfamily/Ribonuclease H"/>
    <property type="match status" value="1"/>
</dbReference>
<protein>
    <recommendedName>
        <fullName evidence="3">Integrase catalytic domain-containing protein</fullName>
    </recommendedName>
</protein>
<evidence type="ECO:0008006" key="3">
    <source>
        <dbReference type="Google" id="ProtNLM"/>
    </source>
</evidence>
<evidence type="ECO:0000313" key="2">
    <source>
        <dbReference type="Proteomes" id="UP000321570"/>
    </source>
</evidence>
<dbReference type="AlphaFoldDB" id="A0A564YMX3"/>
<keyword evidence="2" id="KW-1185">Reference proteome</keyword>
<dbReference type="InterPro" id="IPR036397">
    <property type="entry name" value="RNaseH_sf"/>
</dbReference>
<reference evidence="1 2" key="1">
    <citation type="submission" date="2019-07" db="EMBL/GenBank/DDBJ databases">
        <authorList>
            <person name="Jastrzebski P J."/>
            <person name="Paukszto L."/>
            <person name="Jastrzebski P J."/>
        </authorList>
    </citation>
    <scope>NUCLEOTIDE SEQUENCE [LARGE SCALE GENOMIC DNA]</scope>
    <source>
        <strain evidence="1 2">WMS-il1</strain>
    </source>
</reference>
<organism evidence="1 2">
    <name type="scientific">Hymenolepis diminuta</name>
    <name type="common">Rat tapeworm</name>
    <dbReference type="NCBI Taxonomy" id="6216"/>
    <lineage>
        <taxon>Eukaryota</taxon>
        <taxon>Metazoa</taxon>
        <taxon>Spiralia</taxon>
        <taxon>Lophotrochozoa</taxon>
        <taxon>Platyhelminthes</taxon>
        <taxon>Cestoda</taxon>
        <taxon>Eucestoda</taxon>
        <taxon>Cyclophyllidea</taxon>
        <taxon>Hymenolepididae</taxon>
        <taxon>Hymenolepis</taxon>
    </lineage>
</organism>
<evidence type="ECO:0000313" key="1">
    <source>
        <dbReference type="EMBL" id="VUZ48530.1"/>
    </source>
</evidence>
<proteinExistence type="predicted"/>
<dbReference type="GO" id="GO:0003676">
    <property type="term" value="F:nucleic acid binding"/>
    <property type="evidence" value="ECO:0007669"/>
    <property type="project" value="InterPro"/>
</dbReference>
<accession>A0A564YMX3</accession>
<dbReference type="EMBL" id="CABIJS010000299">
    <property type="protein sequence ID" value="VUZ48530.1"/>
    <property type="molecule type" value="Genomic_DNA"/>
</dbReference>
<gene>
    <name evidence="1" type="ORF">WMSIL1_LOCUS7833</name>
</gene>